<dbReference type="PIRSF" id="PIRSF009303">
    <property type="entry name" value="Cell_cycle_RAD9"/>
    <property type="match status" value="1"/>
</dbReference>
<dbReference type="GO" id="GO:0071479">
    <property type="term" value="P:cellular response to ionizing radiation"/>
    <property type="evidence" value="ECO:0007669"/>
    <property type="project" value="TreeGrafter"/>
</dbReference>
<dbReference type="GO" id="GO:0030896">
    <property type="term" value="C:checkpoint clamp complex"/>
    <property type="evidence" value="ECO:0007669"/>
    <property type="project" value="UniProtKB-UniRule"/>
</dbReference>
<evidence type="ECO:0000313" key="4">
    <source>
        <dbReference type="Proteomes" id="UP000177622"/>
    </source>
</evidence>
<keyword evidence="1" id="KW-0227">DNA damage</keyword>
<comment type="caution">
    <text evidence="3">The sequence shown here is derived from an EMBL/GenBank/DDBJ whole genome shotgun (WGS) entry which is preliminary data.</text>
</comment>
<comment type="function">
    <text evidence="1">Acts in DNA repair and mutagenesis. Involved in promoting resistance to ionizing radiation and UV light, as well as regulating cell cycle progression after irradiation.</text>
</comment>
<dbReference type="InterPro" id="IPR026584">
    <property type="entry name" value="Rad9"/>
</dbReference>
<name>A0A1F5LJV1_PENAI</name>
<accession>A0A1F5LJV1</accession>
<dbReference type="RefSeq" id="XP_022488926.1">
    <property type="nucleotide sequence ID" value="XM_022631193.1"/>
</dbReference>
<dbReference type="STRING" id="1835702.A0A1F5LJV1"/>
<dbReference type="EMBL" id="LXJU01000007">
    <property type="protein sequence ID" value="OGE53488.1"/>
    <property type="molecule type" value="Genomic_DNA"/>
</dbReference>
<dbReference type="GeneID" id="34575927"/>
<feature type="compositionally biased region" description="Basic and acidic residues" evidence="2">
    <location>
        <begin position="418"/>
        <end position="429"/>
    </location>
</feature>
<keyword evidence="4" id="KW-1185">Reference proteome</keyword>
<feature type="compositionally biased region" description="Polar residues" evidence="2">
    <location>
        <begin position="350"/>
        <end position="362"/>
    </location>
</feature>
<protein>
    <recommendedName>
        <fullName evidence="1">DNA repair protein rad9</fullName>
    </recommendedName>
</protein>
<reference evidence="3 4" key="1">
    <citation type="journal article" date="2016" name="Sci. Rep.">
        <title>Penicillium arizonense, a new, genome sequenced fungal species, reveals a high chemical diversity in secreted metabolites.</title>
        <authorList>
            <person name="Grijseels S."/>
            <person name="Nielsen J.C."/>
            <person name="Randelovic M."/>
            <person name="Nielsen J."/>
            <person name="Nielsen K.F."/>
            <person name="Workman M."/>
            <person name="Frisvad J.C."/>
        </authorList>
    </citation>
    <scope>NUCLEOTIDE SEQUENCE [LARGE SCALE GENOMIC DNA]</scope>
    <source>
        <strain evidence="3 4">CBS 141311</strain>
    </source>
</reference>
<dbReference type="GO" id="GO:0006281">
    <property type="term" value="P:DNA repair"/>
    <property type="evidence" value="ECO:0007669"/>
    <property type="project" value="UniProtKB-UniRule"/>
</dbReference>
<dbReference type="GO" id="GO:0000076">
    <property type="term" value="P:DNA replication checkpoint signaling"/>
    <property type="evidence" value="ECO:0007669"/>
    <property type="project" value="TreeGrafter"/>
</dbReference>
<feature type="region of interest" description="Disordered" evidence="2">
    <location>
        <begin position="295"/>
        <end position="362"/>
    </location>
</feature>
<dbReference type="Gene3D" id="3.70.10.10">
    <property type="match status" value="1"/>
</dbReference>
<dbReference type="Pfam" id="PF04139">
    <property type="entry name" value="Rad9"/>
    <property type="match status" value="1"/>
</dbReference>
<evidence type="ECO:0000256" key="2">
    <source>
        <dbReference type="SAM" id="MobiDB-lite"/>
    </source>
</evidence>
<evidence type="ECO:0000313" key="3">
    <source>
        <dbReference type="EMBL" id="OGE53488.1"/>
    </source>
</evidence>
<dbReference type="PANTHER" id="PTHR15237:SF0">
    <property type="entry name" value="CELL CYCLE CHECKPOINT CONTROL PROTEIN"/>
    <property type="match status" value="1"/>
</dbReference>
<sequence length="453" mass="50462">MPDSPSTAMTSLSLSLGPAALVRLHDALICLAKFSETVAIEAELNILRLSALNSTKTGFASFEFEKNVFFERYSFSARGDSHGGSVSLDRFFCQIYIKALLSIFRGRIDRNKDTAVERCDMELHEDPQQTECRLTVKMICGLGVIKSYKLTYEPAAVQHAVFDKSKATSMWTADPKFLKQLIDHFSLSAEQLDMYSDSGRAVFTSFTTKIMEGKEVLKHPVHTSVAADKRDFQDYIVEENMHVAINLKDFKAIIAHAETTNATVTARYTRPCKPLQLEYKFEGVNADFTIMTRGQADTEDVPTSSRATIPRQTPAPIPVSSTSHARARPSAPNTQMPPPPPRSRSIRPLNGSSTQENLSQLAGSERPLASGLSMEFDSLFVPADDDRQWDEMNEEEEPQDILGWDASGTQDAFGASLRDTEPAFSKRDEEPEDEMGLPPTQRLSQVRHLGFFD</sequence>
<dbReference type="AlphaFoldDB" id="A0A1F5LJV1"/>
<comment type="similarity">
    <text evidence="1">Belongs to the rad9 family.</text>
</comment>
<feature type="region of interest" description="Disordered" evidence="2">
    <location>
        <begin position="390"/>
        <end position="453"/>
    </location>
</feature>
<dbReference type="InterPro" id="IPR007268">
    <property type="entry name" value="Rad9/Ddc1"/>
</dbReference>
<dbReference type="GO" id="GO:0031573">
    <property type="term" value="P:mitotic intra-S DNA damage checkpoint signaling"/>
    <property type="evidence" value="ECO:0007669"/>
    <property type="project" value="TreeGrafter"/>
</dbReference>
<dbReference type="OrthoDB" id="60092at2759"/>
<organism evidence="3 4">
    <name type="scientific">Penicillium arizonense</name>
    <dbReference type="NCBI Taxonomy" id="1835702"/>
    <lineage>
        <taxon>Eukaryota</taxon>
        <taxon>Fungi</taxon>
        <taxon>Dikarya</taxon>
        <taxon>Ascomycota</taxon>
        <taxon>Pezizomycotina</taxon>
        <taxon>Eurotiomycetes</taxon>
        <taxon>Eurotiomycetidae</taxon>
        <taxon>Eurotiales</taxon>
        <taxon>Aspergillaceae</taxon>
        <taxon>Penicillium</taxon>
    </lineage>
</organism>
<evidence type="ECO:0000256" key="1">
    <source>
        <dbReference type="PIRNR" id="PIRNR009303"/>
    </source>
</evidence>
<feature type="compositionally biased region" description="Polar residues" evidence="2">
    <location>
        <begin position="301"/>
        <end position="311"/>
    </location>
</feature>
<proteinExistence type="inferred from homology"/>
<dbReference type="Proteomes" id="UP000177622">
    <property type="component" value="Unassembled WGS sequence"/>
</dbReference>
<dbReference type="PANTHER" id="PTHR15237">
    <property type="entry name" value="DNA REPAIR PROTEIN RAD9"/>
    <property type="match status" value="1"/>
</dbReference>
<gene>
    <name evidence="3" type="ORF">PENARI_c007G10956</name>
</gene>